<protein>
    <submittedName>
        <fullName evidence="2">p-glycoprotein</fullName>
    </submittedName>
</protein>
<dbReference type="WBParaSite" id="PDA_v2.g7972.t1">
    <property type="protein sequence ID" value="PDA_v2.g7972.t1"/>
    <property type="gene ID" value="PDA_v2.g7972"/>
</dbReference>
<dbReference type="GO" id="GO:0005743">
    <property type="term" value="C:mitochondrial inner membrane"/>
    <property type="evidence" value="ECO:0007669"/>
    <property type="project" value="TreeGrafter"/>
</dbReference>
<proteinExistence type="predicted"/>
<sequence length="69" mass="7910">MRYAVQEALDVARLGRTCITIAHRLSSIQNSDQILFVENGKVRERGTHSELIQQQGKYFNLTQQQYLGS</sequence>
<organism evidence="1 2">
    <name type="scientific">Panagrolaimus davidi</name>
    <dbReference type="NCBI Taxonomy" id="227884"/>
    <lineage>
        <taxon>Eukaryota</taxon>
        <taxon>Metazoa</taxon>
        <taxon>Ecdysozoa</taxon>
        <taxon>Nematoda</taxon>
        <taxon>Chromadorea</taxon>
        <taxon>Rhabditida</taxon>
        <taxon>Tylenchina</taxon>
        <taxon>Panagrolaimomorpha</taxon>
        <taxon>Panagrolaimoidea</taxon>
        <taxon>Panagrolaimidae</taxon>
        <taxon>Panagrolaimus</taxon>
    </lineage>
</organism>
<keyword evidence="1" id="KW-1185">Reference proteome</keyword>
<evidence type="ECO:0000313" key="1">
    <source>
        <dbReference type="Proteomes" id="UP000887578"/>
    </source>
</evidence>
<dbReference type="Gene3D" id="3.40.50.300">
    <property type="entry name" value="P-loop containing nucleotide triphosphate hydrolases"/>
    <property type="match status" value="1"/>
</dbReference>
<name>A0A914R0N7_9BILA</name>
<reference evidence="2" key="1">
    <citation type="submission" date="2022-11" db="UniProtKB">
        <authorList>
            <consortium name="WormBaseParasite"/>
        </authorList>
    </citation>
    <scope>IDENTIFICATION</scope>
</reference>
<dbReference type="Proteomes" id="UP000887578">
    <property type="component" value="Unplaced"/>
</dbReference>
<evidence type="ECO:0000313" key="2">
    <source>
        <dbReference type="WBParaSite" id="PDA_v2.g7972.t1"/>
    </source>
</evidence>
<dbReference type="GO" id="GO:0015421">
    <property type="term" value="F:ABC-type oligopeptide transporter activity"/>
    <property type="evidence" value="ECO:0007669"/>
    <property type="project" value="TreeGrafter"/>
</dbReference>
<accession>A0A914R0N7</accession>
<dbReference type="PANTHER" id="PTHR43394:SF1">
    <property type="entry name" value="ATP-BINDING CASSETTE SUB-FAMILY B MEMBER 10, MITOCHONDRIAL"/>
    <property type="match status" value="1"/>
</dbReference>
<dbReference type="InterPro" id="IPR027417">
    <property type="entry name" value="P-loop_NTPase"/>
</dbReference>
<dbReference type="AlphaFoldDB" id="A0A914R0N7"/>
<dbReference type="GO" id="GO:0090374">
    <property type="term" value="P:oligopeptide export from mitochondrion"/>
    <property type="evidence" value="ECO:0007669"/>
    <property type="project" value="TreeGrafter"/>
</dbReference>
<dbReference type="InterPro" id="IPR039421">
    <property type="entry name" value="Type_1_exporter"/>
</dbReference>
<dbReference type="PANTHER" id="PTHR43394">
    <property type="entry name" value="ATP-DEPENDENT PERMEASE MDL1, MITOCHONDRIAL"/>
    <property type="match status" value="1"/>
</dbReference>
<dbReference type="SUPFAM" id="SSF52540">
    <property type="entry name" value="P-loop containing nucleoside triphosphate hydrolases"/>
    <property type="match status" value="1"/>
</dbReference>